<sequence length="60" mass="6521">CWRGTQSKLQKAELVLAMAQRAALDGATRGLACRCGFSHCRLRGAQEGLRNARAQCLFIG</sequence>
<dbReference type="Proteomes" id="UP000265520">
    <property type="component" value="Unassembled WGS sequence"/>
</dbReference>
<proteinExistence type="predicted"/>
<feature type="non-terminal residue" evidence="1">
    <location>
        <position position="1"/>
    </location>
</feature>
<evidence type="ECO:0000313" key="1">
    <source>
        <dbReference type="EMBL" id="MCI66691.1"/>
    </source>
</evidence>
<protein>
    <submittedName>
        <fullName evidence="1">Uncharacterized protein</fullName>
    </submittedName>
</protein>
<reference evidence="1 2" key="1">
    <citation type="journal article" date="2018" name="Front. Plant Sci.">
        <title>Red Clover (Trifolium pratense) and Zigzag Clover (T. medium) - A Picture of Genomic Similarities and Differences.</title>
        <authorList>
            <person name="Dluhosova J."/>
            <person name="Istvanek J."/>
            <person name="Nedelnik J."/>
            <person name="Repkova J."/>
        </authorList>
    </citation>
    <scope>NUCLEOTIDE SEQUENCE [LARGE SCALE GENOMIC DNA]</scope>
    <source>
        <strain evidence="2">cv. 10/8</strain>
        <tissue evidence="1">Leaf</tissue>
    </source>
</reference>
<organism evidence="1 2">
    <name type="scientific">Trifolium medium</name>
    <dbReference type="NCBI Taxonomy" id="97028"/>
    <lineage>
        <taxon>Eukaryota</taxon>
        <taxon>Viridiplantae</taxon>
        <taxon>Streptophyta</taxon>
        <taxon>Embryophyta</taxon>
        <taxon>Tracheophyta</taxon>
        <taxon>Spermatophyta</taxon>
        <taxon>Magnoliopsida</taxon>
        <taxon>eudicotyledons</taxon>
        <taxon>Gunneridae</taxon>
        <taxon>Pentapetalae</taxon>
        <taxon>rosids</taxon>
        <taxon>fabids</taxon>
        <taxon>Fabales</taxon>
        <taxon>Fabaceae</taxon>
        <taxon>Papilionoideae</taxon>
        <taxon>50 kb inversion clade</taxon>
        <taxon>NPAAA clade</taxon>
        <taxon>Hologalegina</taxon>
        <taxon>IRL clade</taxon>
        <taxon>Trifolieae</taxon>
        <taxon>Trifolium</taxon>
    </lineage>
</organism>
<accession>A0A392TZU6</accession>
<comment type="caution">
    <text evidence="1">The sequence shown here is derived from an EMBL/GenBank/DDBJ whole genome shotgun (WGS) entry which is preliminary data.</text>
</comment>
<dbReference type="EMBL" id="LXQA010700286">
    <property type="protein sequence ID" value="MCI66691.1"/>
    <property type="molecule type" value="Genomic_DNA"/>
</dbReference>
<keyword evidence="2" id="KW-1185">Reference proteome</keyword>
<dbReference type="AlphaFoldDB" id="A0A392TZU6"/>
<evidence type="ECO:0000313" key="2">
    <source>
        <dbReference type="Proteomes" id="UP000265520"/>
    </source>
</evidence>
<name>A0A392TZU6_9FABA</name>